<reference evidence="1" key="1">
    <citation type="submission" date="2021-05" db="EMBL/GenBank/DDBJ databases">
        <authorList>
            <person name="Scholz U."/>
            <person name="Mascher M."/>
            <person name="Fiebig A."/>
        </authorList>
    </citation>
    <scope>NUCLEOTIDE SEQUENCE [LARGE SCALE GENOMIC DNA]</scope>
</reference>
<reference evidence="1" key="2">
    <citation type="submission" date="2025-09" db="UniProtKB">
        <authorList>
            <consortium name="EnsemblPlants"/>
        </authorList>
    </citation>
    <scope>IDENTIFICATION</scope>
</reference>
<name>A0ACD5YZV8_AVESA</name>
<proteinExistence type="predicted"/>
<sequence length="474" mass="54683">MRTTIFLSVLSCYISHTHTILFVTTNLHLQPSPCLSPHMAESGPQEWKDLPIDLLAEIARHLPCFVDRFYMSWSCHDWWFVVQRPPNPRQLPWLLLPDPTTVPLHLLPGPGNTRRVSFYCLLCNRDNHNIHIRHEIGDAFFFGSYDGGWILLAHGQTNRHTLLNLHTDRRLFLPDYVICVQAPMGGVVLPPVVVPIAILAATFSSTPRPTARCFGAAIVDTLDEINRPQLAFWRMEGASDRHPVAMGFMENFRGRFEDVIYHQGAFRFLTDDDDIFVYDVFKFQEDEEGIWSEVGVNRQYFSQGSPRRSNGQVTARYLVVSRGEILMVRRLIRWVRRTWAFEVYRVTQHLNSTGVVQLTWTELSSLDGRILFVARGCSRAYEVSDFHGFRYGEGIYFLDDRNSNDVVAMSHHGIVGRHTSSGNRCVEQETFRGYTCNDNGRCRWVEGKPGMNLFTCWFPNKERSDYSSPIWFIP</sequence>
<evidence type="ECO:0000313" key="2">
    <source>
        <dbReference type="Proteomes" id="UP001732700"/>
    </source>
</evidence>
<keyword evidence="2" id="KW-1185">Reference proteome</keyword>
<organism evidence="1 2">
    <name type="scientific">Avena sativa</name>
    <name type="common">Oat</name>
    <dbReference type="NCBI Taxonomy" id="4498"/>
    <lineage>
        <taxon>Eukaryota</taxon>
        <taxon>Viridiplantae</taxon>
        <taxon>Streptophyta</taxon>
        <taxon>Embryophyta</taxon>
        <taxon>Tracheophyta</taxon>
        <taxon>Spermatophyta</taxon>
        <taxon>Magnoliopsida</taxon>
        <taxon>Liliopsida</taxon>
        <taxon>Poales</taxon>
        <taxon>Poaceae</taxon>
        <taxon>BOP clade</taxon>
        <taxon>Pooideae</taxon>
        <taxon>Poodae</taxon>
        <taxon>Poeae</taxon>
        <taxon>Poeae Chloroplast Group 1 (Aveneae type)</taxon>
        <taxon>Aveninae</taxon>
        <taxon>Avena</taxon>
    </lineage>
</organism>
<dbReference type="Proteomes" id="UP001732700">
    <property type="component" value="Chromosome 6A"/>
</dbReference>
<dbReference type="EnsemblPlants" id="AVESA.00010b.r2.6AG1071470.1">
    <property type="protein sequence ID" value="AVESA.00010b.r2.6AG1071470.1.CDS.1"/>
    <property type="gene ID" value="AVESA.00010b.r2.6AG1071470"/>
</dbReference>
<accession>A0ACD5YZV8</accession>
<protein>
    <submittedName>
        <fullName evidence="1">Uncharacterized protein</fullName>
    </submittedName>
</protein>
<evidence type="ECO:0000313" key="1">
    <source>
        <dbReference type="EnsemblPlants" id="AVESA.00010b.r2.6AG1071470.1.CDS.1"/>
    </source>
</evidence>